<evidence type="ECO:0000313" key="2">
    <source>
        <dbReference type="WBParaSite" id="PS1159_v2.g15465.t1"/>
    </source>
</evidence>
<reference evidence="2" key="1">
    <citation type="submission" date="2022-11" db="UniProtKB">
        <authorList>
            <consortium name="WormBaseParasite"/>
        </authorList>
    </citation>
    <scope>IDENTIFICATION</scope>
</reference>
<protein>
    <submittedName>
        <fullName evidence="2">DNA helicase</fullName>
    </submittedName>
</protein>
<sequence>MSSEDDASVSTEGDDTLFTEKSDESDSEADEDSPPRRRKRKLSSDDSVSSDDSYKKTKKRKKVQKKPGKSKSTPRSPKSVKKVVYKEEESESESEETEADDADLIEDDDTMMTEVSMQHVDDSNAETIEKVLKHREGIPGAIGPPTTAYNVEEKGDPNQGVEGKDPSELERQFLIKWVGWSHLHNTWESLKSLNGSNVKGIKKVENYIKKLDELEFWKSRADKEYIEHYDCEQEMNDELLDEYKKVERVIAHQVSREKNAVGEKAVEYLIKWTCLPYSDCTWEDEGLIQQSFAQKIDEYYTRIESKTLPNKINAGMFTKKRPKFMKLEEMPDFLRPKVNPDLELRDYQLQGLNWLLHAWSRENSCILADEMGLGKTIQTISFLSSLFHLHDIHGPFLIVVPLSTMTAWQREFELWAPTLNAVVYMGDVSSREQIRQYELLFANSRKIKVNALLTTYEILLKDKAFLSGFHWAALMVDEAHRLKNDESLLYQCLKNFSTAHRLLITGTPLQNSLKELWALLHFIMPDKFNSWPEFEAEHEDRDHKGISALHKKLEPYLLRRVKKDVEKSLPAKVEQILRVDMTAQQKQYYKWILTRNYQELSKGVKGSINGFINLIMELKKCCNHCSLVRQYDNIESDAQSRLQQLLKSSGKLILLDKLLCRLKETGHRVLIFSQMVMMLNILQEYMSLRRFNTQRLDGSMPADLRKQALDHFNSPGSSDFCFLLSTRAGGLGINLATADTVIIFDSDWNPQNDLQAMSRAHRIGQKKQVNIYRFVTKASVEEEIVERAKKKLVLDHLVIQRMDTTGKTVLSKNAVPNPKVPFDKADLNAILKFGAEELFREKEGEEQEPEVDIDDILTRAETRECENQANDNELLSAFKYANFALDEEKDIAAIGTAKSPDEIMPEKEWDQIIPEEQLQKIKEEEKKKAEEGLNLGPRQRNKVYDAPNLDDVEEDKKGKYAEDSSEDEDEKGGKRGPYKKKVIFNFTEVEIKRFAKALRKFAHPLERLDAIAQDAELEEHSTAEMDELTKEILKRCEEATNETEKSEDKSAANGKKKPDRGPIVKIGPVDIYVRPILKQHSDLEALHIFMKKHEEGINPKFKLPQVPKIQHGWDIEWNVEDDISILRGIYKYGVGSWESIKMDPDLGLDGKIWIKDKIKKPQPKHLQCRVDYLLKLLAKSMDPTSFSRIPEKKKVKRKESDILPKKKKSDTFETTKKKSKKDSEKPERAEKKKDKNNDKSFVDGKKAKKEPQDLHSKIILLPIKERYGEALDDQNSTIFKKCVEKFTPVSKYIKKLSKNGDDSDFSRYLMKLGDHITSQIEEIASSSTEVSTEQDKWNSYMWIFLSRFSSQNPAELHAKYEIKALEKAKSHHHESKNHHSHSHHHQNRTNSSSSHRQHQNDIKSTLKESSSNDKLPRLSNQHHRYDGRRSENNFFKRP</sequence>
<dbReference type="Proteomes" id="UP000887580">
    <property type="component" value="Unplaced"/>
</dbReference>
<dbReference type="WBParaSite" id="PS1159_v2.g15465.t1">
    <property type="protein sequence ID" value="PS1159_v2.g15465.t1"/>
    <property type="gene ID" value="PS1159_v2.g15465"/>
</dbReference>
<proteinExistence type="predicted"/>
<name>A0AC35FA31_9BILA</name>
<evidence type="ECO:0000313" key="1">
    <source>
        <dbReference type="Proteomes" id="UP000887580"/>
    </source>
</evidence>
<accession>A0AC35FA31</accession>
<organism evidence="1 2">
    <name type="scientific">Panagrolaimus sp. PS1159</name>
    <dbReference type="NCBI Taxonomy" id="55785"/>
    <lineage>
        <taxon>Eukaryota</taxon>
        <taxon>Metazoa</taxon>
        <taxon>Ecdysozoa</taxon>
        <taxon>Nematoda</taxon>
        <taxon>Chromadorea</taxon>
        <taxon>Rhabditida</taxon>
        <taxon>Tylenchina</taxon>
        <taxon>Panagrolaimomorpha</taxon>
        <taxon>Panagrolaimoidea</taxon>
        <taxon>Panagrolaimidae</taxon>
        <taxon>Panagrolaimus</taxon>
    </lineage>
</organism>